<keyword evidence="3" id="KW-1185">Reference proteome</keyword>
<name>A0ABR2EBH7_9ROSI</name>
<protein>
    <recommendedName>
        <fullName evidence="1">F-box domain-containing protein</fullName>
    </recommendedName>
</protein>
<proteinExistence type="predicted"/>
<dbReference type="Proteomes" id="UP001472677">
    <property type="component" value="Unassembled WGS sequence"/>
</dbReference>
<accession>A0ABR2EBH7</accession>
<dbReference type="SUPFAM" id="SSF81383">
    <property type="entry name" value="F-box domain"/>
    <property type="match status" value="1"/>
</dbReference>
<dbReference type="EMBL" id="JBBPBM010000019">
    <property type="protein sequence ID" value="KAK8554115.1"/>
    <property type="molecule type" value="Genomic_DNA"/>
</dbReference>
<organism evidence="2 3">
    <name type="scientific">Hibiscus sabdariffa</name>
    <name type="common">roselle</name>
    <dbReference type="NCBI Taxonomy" id="183260"/>
    <lineage>
        <taxon>Eukaryota</taxon>
        <taxon>Viridiplantae</taxon>
        <taxon>Streptophyta</taxon>
        <taxon>Embryophyta</taxon>
        <taxon>Tracheophyta</taxon>
        <taxon>Spermatophyta</taxon>
        <taxon>Magnoliopsida</taxon>
        <taxon>eudicotyledons</taxon>
        <taxon>Gunneridae</taxon>
        <taxon>Pentapetalae</taxon>
        <taxon>rosids</taxon>
        <taxon>malvids</taxon>
        <taxon>Malvales</taxon>
        <taxon>Malvaceae</taxon>
        <taxon>Malvoideae</taxon>
        <taxon>Hibiscus</taxon>
    </lineage>
</organism>
<reference evidence="2 3" key="1">
    <citation type="journal article" date="2024" name="G3 (Bethesda)">
        <title>Genome assembly of Hibiscus sabdariffa L. provides insights into metabolisms of medicinal natural products.</title>
        <authorList>
            <person name="Kim T."/>
        </authorList>
    </citation>
    <scope>NUCLEOTIDE SEQUENCE [LARGE SCALE GENOMIC DNA]</scope>
    <source>
        <strain evidence="2">TK-2024</strain>
        <tissue evidence="2">Old leaves</tissue>
    </source>
</reference>
<evidence type="ECO:0000313" key="2">
    <source>
        <dbReference type="EMBL" id="KAK8554115.1"/>
    </source>
</evidence>
<dbReference type="SMART" id="SM00256">
    <property type="entry name" value="FBOX"/>
    <property type="match status" value="1"/>
</dbReference>
<dbReference type="PANTHER" id="PTHR46407:SF4">
    <property type="entry name" value="F-BOX DOMAIN-CONTAINING PROTEIN"/>
    <property type="match status" value="1"/>
</dbReference>
<dbReference type="InterPro" id="IPR044595">
    <property type="entry name" value="KMD1-4"/>
</dbReference>
<dbReference type="Pfam" id="PF01344">
    <property type="entry name" value="Kelch_1"/>
    <property type="match status" value="2"/>
</dbReference>
<dbReference type="SUPFAM" id="SSF117281">
    <property type="entry name" value="Kelch motif"/>
    <property type="match status" value="1"/>
</dbReference>
<dbReference type="InterPro" id="IPR015915">
    <property type="entry name" value="Kelch-typ_b-propeller"/>
</dbReference>
<evidence type="ECO:0000313" key="3">
    <source>
        <dbReference type="Proteomes" id="UP001472677"/>
    </source>
</evidence>
<dbReference type="InterPro" id="IPR001810">
    <property type="entry name" value="F-box_dom"/>
</dbReference>
<dbReference type="PANTHER" id="PTHR46407">
    <property type="entry name" value="OS02G0208700 PROTEIN"/>
    <property type="match status" value="1"/>
</dbReference>
<sequence length="356" mass="39916">MVSTELSPELIPGLPEEIGLECLLRFHYSTHLTAARVCRRWKQLLQSRDFYYLRKQTGFTQRAACLVQLFTGCSDSDGSKTVGPPTYGITVFDPVSGIWGRVDPVPKYPYGLPLFCQITSTEGKLVVMGGWDPSSYEAVRDVFIYEFTTQRWRQGKQMPGTRSFFAAGGFEGRVVVAGGHDENKNALSTAWEYDISGDEWTELSRMSQERDECEGMVIGSEFWVVSGYRTDNQGGFEGSAEYMDLRRRRRGEWSRVEEAWKGSLCPSPRSCVGVGKEKELFYWGDCYSGIRVGACAVALGEWTLVSGSPYQGGPQCFFLVHSYSYSHSRTHGQIFNTIHAPLHFSGFVQSACSLDI</sequence>
<dbReference type="Pfam" id="PF00646">
    <property type="entry name" value="F-box"/>
    <property type="match status" value="1"/>
</dbReference>
<dbReference type="InterPro" id="IPR036047">
    <property type="entry name" value="F-box-like_dom_sf"/>
</dbReference>
<dbReference type="CDD" id="cd22152">
    <property type="entry name" value="F-box_AtAFR-like"/>
    <property type="match status" value="1"/>
</dbReference>
<dbReference type="InterPro" id="IPR006652">
    <property type="entry name" value="Kelch_1"/>
</dbReference>
<evidence type="ECO:0000259" key="1">
    <source>
        <dbReference type="SMART" id="SM00256"/>
    </source>
</evidence>
<comment type="caution">
    <text evidence="2">The sequence shown here is derived from an EMBL/GenBank/DDBJ whole genome shotgun (WGS) entry which is preliminary data.</text>
</comment>
<dbReference type="SMART" id="SM00612">
    <property type="entry name" value="Kelch"/>
    <property type="match status" value="2"/>
</dbReference>
<gene>
    <name evidence="2" type="ORF">V6N12_031089</name>
</gene>
<feature type="domain" description="F-box" evidence="1">
    <location>
        <begin position="14"/>
        <end position="54"/>
    </location>
</feature>
<dbReference type="Gene3D" id="2.120.10.80">
    <property type="entry name" value="Kelch-type beta propeller"/>
    <property type="match status" value="1"/>
</dbReference>